<evidence type="ECO:0000313" key="7">
    <source>
        <dbReference type="EMBL" id="SEL07552.1"/>
    </source>
</evidence>
<reference evidence="7 8" key="1">
    <citation type="submission" date="2016-10" db="EMBL/GenBank/DDBJ databases">
        <authorList>
            <person name="de Groot N.N."/>
        </authorList>
    </citation>
    <scope>NUCLEOTIDE SEQUENCE [LARGE SCALE GENOMIC DNA]</scope>
    <source>
        <strain evidence="7 8">DSM 100674</strain>
    </source>
</reference>
<dbReference type="PRINTS" id="PR00377">
    <property type="entry name" value="IMPHPHTASES"/>
</dbReference>
<dbReference type="Pfam" id="PF00459">
    <property type="entry name" value="Inositol_P"/>
    <property type="match status" value="1"/>
</dbReference>
<evidence type="ECO:0000256" key="5">
    <source>
        <dbReference type="ARBA" id="ARBA00022842"/>
    </source>
</evidence>
<keyword evidence="3 6" id="KW-0479">Metal-binding</keyword>
<dbReference type="InterPro" id="IPR051090">
    <property type="entry name" value="Inositol_monoP_superfamily"/>
</dbReference>
<evidence type="ECO:0000256" key="2">
    <source>
        <dbReference type="ARBA" id="ARBA00009759"/>
    </source>
</evidence>
<organism evidence="7 8">
    <name type="scientific">Roseovarius azorensis</name>
    <dbReference type="NCBI Taxonomy" id="1287727"/>
    <lineage>
        <taxon>Bacteria</taxon>
        <taxon>Pseudomonadati</taxon>
        <taxon>Pseudomonadota</taxon>
        <taxon>Alphaproteobacteria</taxon>
        <taxon>Rhodobacterales</taxon>
        <taxon>Roseobacteraceae</taxon>
        <taxon>Roseovarius</taxon>
    </lineage>
</organism>
<evidence type="ECO:0000256" key="6">
    <source>
        <dbReference type="PIRSR" id="PIRSR600760-2"/>
    </source>
</evidence>
<dbReference type="Gene3D" id="3.30.540.10">
    <property type="entry name" value="Fructose-1,6-Bisphosphatase, subunit A, domain 1"/>
    <property type="match status" value="1"/>
</dbReference>
<dbReference type="PANTHER" id="PTHR43200">
    <property type="entry name" value="PHOSPHATASE"/>
    <property type="match status" value="1"/>
</dbReference>
<dbReference type="Gene3D" id="3.40.190.80">
    <property type="match status" value="1"/>
</dbReference>
<keyword evidence="8" id="KW-1185">Reference proteome</keyword>
<feature type="binding site" evidence="6">
    <location>
        <position position="87"/>
    </location>
    <ligand>
        <name>Mg(2+)</name>
        <dbReference type="ChEBI" id="CHEBI:18420"/>
        <label>1</label>
        <note>catalytic</note>
    </ligand>
</feature>
<evidence type="ECO:0000313" key="8">
    <source>
        <dbReference type="Proteomes" id="UP000199582"/>
    </source>
</evidence>
<dbReference type="SUPFAM" id="SSF56655">
    <property type="entry name" value="Carbohydrate phosphatase"/>
    <property type="match status" value="1"/>
</dbReference>
<accession>A0A1H7M8T7</accession>
<keyword evidence="5 6" id="KW-0460">Magnesium</keyword>
<protein>
    <submittedName>
        <fullName evidence="7">Myo-inositol-1(Or 4)-monophosphatase</fullName>
    </submittedName>
</protein>
<evidence type="ECO:0000256" key="1">
    <source>
        <dbReference type="ARBA" id="ARBA00001946"/>
    </source>
</evidence>
<evidence type="ECO:0000256" key="3">
    <source>
        <dbReference type="ARBA" id="ARBA00022723"/>
    </source>
</evidence>
<feature type="binding site" evidence="6">
    <location>
        <position position="89"/>
    </location>
    <ligand>
        <name>Mg(2+)</name>
        <dbReference type="ChEBI" id="CHEBI:18420"/>
        <label>1</label>
        <note>catalytic</note>
    </ligand>
</feature>
<dbReference type="OrthoDB" id="9785695at2"/>
<proteinExistence type="inferred from homology"/>
<dbReference type="AlphaFoldDB" id="A0A1H7M8T7"/>
<dbReference type="PANTHER" id="PTHR43200:SF6">
    <property type="entry name" value="3'(2'),5'-BISPHOSPHATE NUCLEOTIDASE"/>
    <property type="match status" value="1"/>
</dbReference>
<sequence>MDQNEIIRTAHALADAARGAVLPFFRSMGLTADDKRPDGTFDPVTEADRAVERAMRGVLAVRRPQDGILGEEFGQKAGSSGLTWVLDPIDGTRAFLAGAPTWGVLIAVSDRAGPIYGLIDQPYIGERFEGGFGRARVLGPMGEHVLAVRGDRALDQAILSTTFPEVGSPSEGAAFAEVARKVKFARYGLDCYAYSLLAAGQIDLVIEAGLAAYDIQAPIAVIEAAGGIVTDWQGGPVHLGGRVVAAAGRQQHEAALEILSRAG</sequence>
<dbReference type="GO" id="GO:0046872">
    <property type="term" value="F:metal ion binding"/>
    <property type="evidence" value="ECO:0007669"/>
    <property type="project" value="UniProtKB-KW"/>
</dbReference>
<comment type="cofactor">
    <cofactor evidence="1 6">
        <name>Mg(2+)</name>
        <dbReference type="ChEBI" id="CHEBI:18420"/>
    </cofactor>
</comment>
<dbReference type="GO" id="GO:0000105">
    <property type="term" value="P:L-histidine biosynthetic process"/>
    <property type="evidence" value="ECO:0007669"/>
    <property type="project" value="TreeGrafter"/>
</dbReference>
<evidence type="ECO:0000256" key="4">
    <source>
        <dbReference type="ARBA" id="ARBA00022801"/>
    </source>
</evidence>
<feature type="binding site" evidence="6">
    <location>
        <position position="71"/>
    </location>
    <ligand>
        <name>Mg(2+)</name>
        <dbReference type="ChEBI" id="CHEBI:18420"/>
        <label>1</label>
        <note>catalytic</note>
    </ligand>
</feature>
<comment type="similarity">
    <text evidence="2">Belongs to the inositol monophosphatase superfamily.</text>
</comment>
<keyword evidence="4" id="KW-0378">Hydrolase</keyword>
<dbReference type="InterPro" id="IPR000760">
    <property type="entry name" value="Inositol_monophosphatase-like"/>
</dbReference>
<dbReference type="STRING" id="1287727.SAMN05443999_103238"/>
<dbReference type="GO" id="GO:0016791">
    <property type="term" value="F:phosphatase activity"/>
    <property type="evidence" value="ECO:0007669"/>
    <property type="project" value="UniProtKB-ARBA"/>
</dbReference>
<feature type="binding site" evidence="6">
    <location>
        <position position="90"/>
    </location>
    <ligand>
        <name>Mg(2+)</name>
        <dbReference type="ChEBI" id="CHEBI:18420"/>
        <label>2</label>
    </ligand>
</feature>
<dbReference type="RefSeq" id="WP_093033971.1">
    <property type="nucleotide sequence ID" value="NZ_FOAG01000003.1"/>
</dbReference>
<dbReference type="EMBL" id="FOAG01000003">
    <property type="protein sequence ID" value="SEL07552.1"/>
    <property type="molecule type" value="Genomic_DNA"/>
</dbReference>
<dbReference type="Proteomes" id="UP000199582">
    <property type="component" value="Unassembled WGS sequence"/>
</dbReference>
<name>A0A1H7M8T7_9RHOB</name>
<dbReference type="CDD" id="cd01641">
    <property type="entry name" value="Bacterial_IMPase_like_1"/>
    <property type="match status" value="1"/>
</dbReference>
<gene>
    <name evidence="7" type="ORF">SAMN05443999_103238</name>
</gene>
<feature type="binding site" evidence="6">
    <location>
        <position position="214"/>
    </location>
    <ligand>
        <name>Mg(2+)</name>
        <dbReference type="ChEBI" id="CHEBI:18420"/>
        <label>1</label>
        <note>catalytic</note>
    </ligand>
</feature>